<keyword evidence="2" id="KW-1185">Reference proteome</keyword>
<dbReference type="EMBL" id="JXTC01000009">
    <property type="protein sequence ID" value="POO01339.1"/>
    <property type="molecule type" value="Genomic_DNA"/>
</dbReference>
<comment type="caution">
    <text evidence="1">The sequence shown here is derived from an EMBL/GenBank/DDBJ whole genome shotgun (WGS) entry which is preliminary data.</text>
</comment>
<name>A0A2P5FU94_TREOI</name>
<evidence type="ECO:0000313" key="2">
    <source>
        <dbReference type="Proteomes" id="UP000237000"/>
    </source>
</evidence>
<reference evidence="2" key="1">
    <citation type="submission" date="2016-06" db="EMBL/GenBank/DDBJ databases">
        <title>Parallel loss of symbiosis genes in relatives of nitrogen-fixing non-legume Parasponia.</title>
        <authorList>
            <person name="Van Velzen R."/>
            <person name="Holmer R."/>
            <person name="Bu F."/>
            <person name="Rutten L."/>
            <person name="Van Zeijl A."/>
            <person name="Liu W."/>
            <person name="Santuari L."/>
            <person name="Cao Q."/>
            <person name="Sharma T."/>
            <person name="Shen D."/>
            <person name="Roswanjaya Y."/>
            <person name="Wardhani T."/>
            <person name="Kalhor M.S."/>
            <person name="Jansen J."/>
            <person name="Van den Hoogen J."/>
            <person name="Gungor B."/>
            <person name="Hartog M."/>
            <person name="Hontelez J."/>
            <person name="Verver J."/>
            <person name="Yang W.-C."/>
            <person name="Schijlen E."/>
            <person name="Repin R."/>
            <person name="Schilthuizen M."/>
            <person name="Schranz E."/>
            <person name="Heidstra R."/>
            <person name="Miyata K."/>
            <person name="Fedorova E."/>
            <person name="Kohlen W."/>
            <person name="Bisseling T."/>
            <person name="Smit S."/>
            <person name="Geurts R."/>
        </authorList>
    </citation>
    <scope>NUCLEOTIDE SEQUENCE [LARGE SCALE GENOMIC DNA]</scope>
    <source>
        <strain evidence="2">cv. RG33-2</strain>
    </source>
</reference>
<dbReference type="InParanoid" id="A0A2P5FU94"/>
<sequence>MEQFESATNTFRTSNSVFKTHQETWHTPSPPNVLHRQLPQIPKEKRVSPSPPPSLPFAINPHNHQSRRHPVCHSLKCYARNYRFRHYHSFDNAAALWTIVFSPTHLQEPELQSLHRCSMTISQPRRHWNSISIVDHPICTITIRSRPEPARSSPYL</sequence>
<dbReference type="Proteomes" id="UP000237000">
    <property type="component" value="Unassembled WGS sequence"/>
</dbReference>
<dbReference type="OrthoDB" id="10489283at2759"/>
<gene>
    <name evidence="1" type="ORF">TorRG33x02_030930</name>
</gene>
<protein>
    <submittedName>
        <fullName evidence="1">Uncharacterized protein</fullName>
    </submittedName>
</protein>
<organism evidence="1 2">
    <name type="scientific">Trema orientale</name>
    <name type="common">Charcoal tree</name>
    <name type="synonym">Celtis orientalis</name>
    <dbReference type="NCBI Taxonomy" id="63057"/>
    <lineage>
        <taxon>Eukaryota</taxon>
        <taxon>Viridiplantae</taxon>
        <taxon>Streptophyta</taxon>
        <taxon>Embryophyta</taxon>
        <taxon>Tracheophyta</taxon>
        <taxon>Spermatophyta</taxon>
        <taxon>Magnoliopsida</taxon>
        <taxon>eudicotyledons</taxon>
        <taxon>Gunneridae</taxon>
        <taxon>Pentapetalae</taxon>
        <taxon>rosids</taxon>
        <taxon>fabids</taxon>
        <taxon>Rosales</taxon>
        <taxon>Cannabaceae</taxon>
        <taxon>Trema</taxon>
    </lineage>
</organism>
<accession>A0A2P5FU94</accession>
<evidence type="ECO:0000313" key="1">
    <source>
        <dbReference type="EMBL" id="POO01339.1"/>
    </source>
</evidence>
<dbReference type="AlphaFoldDB" id="A0A2P5FU94"/>
<proteinExistence type="predicted"/>